<keyword evidence="1" id="KW-0680">Restriction system</keyword>
<proteinExistence type="predicted"/>
<dbReference type="Proteomes" id="UP000230033">
    <property type="component" value="Unassembled WGS sequence"/>
</dbReference>
<keyword evidence="2" id="KW-0238">DNA-binding</keyword>
<dbReference type="EMBL" id="PEZJ01000022">
    <property type="protein sequence ID" value="PIS13874.1"/>
    <property type="molecule type" value="Genomic_DNA"/>
</dbReference>
<dbReference type="GO" id="GO:0003677">
    <property type="term" value="F:DNA binding"/>
    <property type="evidence" value="ECO:0007669"/>
    <property type="project" value="UniProtKB-KW"/>
</dbReference>
<organism evidence="3 4">
    <name type="scientific">Candidatus Shapirobacteria bacterium CG09_land_8_20_14_0_10_47_13</name>
    <dbReference type="NCBI Taxonomy" id="1974481"/>
    <lineage>
        <taxon>Bacteria</taxon>
        <taxon>Candidatus Shapironibacteriota</taxon>
    </lineage>
</organism>
<comment type="caution">
    <text evidence="3">The sequence shown here is derived from an EMBL/GenBank/DDBJ whole genome shotgun (WGS) entry which is preliminary data.</text>
</comment>
<evidence type="ECO:0000256" key="2">
    <source>
        <dbReference type="ARBA" id="ARBA00023125"/>
    </source>
</evidence>
<gene>
    <name evidence="3" type="ORF">COT65_01775</name>
</gene>
<sequence>MIHSIIQKSQLEGAHRLDAEYYQPEYLKYSEQLNRLKLADLNFLTSKVDVGFVSSMVSHFQDKGVPLLRTQNVCEFFIDAENDVVYIDEEFHKKLRKSQIFPGYLL</sequence>
<name>A0A2H0WMI8_9BACT</name>
<evidence type="ECO:0000313" key="4">
    <source>
        <dbReference type="Proteomes" id="UP000230033"/>
    </source>
</evidence>
<reference evidence="4" key="1">
    <citation type="submission" date="2017-09" db="EMBL/GenBank/DDBJ databases">
        <title>Depth-based differentiation of microbial function through sediment-hosted aquifers and enrichment of novel symbionts in the deep terrestrial subsurface.</title>
        <authorList>
            <person name="Probst A.J."/>
            <person name="Ladd B."/>
            <person name="Jarett J.K."/>
            <person name="Geller-Mcgrath D.E."/>
            <person name="Sieber C.M.K."/>
            <person name="Emerson J.B."/>
            <person name="Anantharaman K."/>
            <person name="Thomas B.C."/>
            <person name="Malmstrom R."/>
            <person name="Stieglmeier M."/>
            <person name="Klingl A."/>
            <person name="Woyke T."/>
            <person name="Ryan C.M."/>
            <person name="Banfield J.F."/>
        </authorList>
    </citation>
    <scope>NUCLEOTIDE SEQUENCE [LARGE SCALE GENOMIC DNA]</scope>
</reference>
<accession>A0A2H0WMI8</accession>
<dbReference type="GO" id="GO:0009307">
    <property type="term" value="P:DNA restriction-modification system"/>
    <property type="evidence" value="ECO:0007669"/>
    <property type="project" value="UniProtKB-KW"/>
</dbReference>
<feature type="non-terminal residue" evidence="3">
    <location>
        <position position="106"/>
    </location>
</feature>
<evidence type="ECO:0000256" key="1">
    <source>
        <dbReference type="ARBA" id="ARBA00022747"/>
    </source>
</evidence>
<evidence type="ECO:0000313" key="3">
    <source>
        <dbReference type="EMBL" id="PIS13874.1"/>
    </source>
</evidence>
<dbReference type="InterPro" id="IPR044946">
    <property type="entry name" value="Restrct_endonuc_typeI_TRD_sf"/>
</dbReference>
<protein>
    <submittedName>
        <fullName evidence="3">Uncharacterized protein</fullName>
    </submittedName>
</protein>
<dbReference type="AlphaFoldDB" id="A0A2H0WMI8"/>
<dbReference type="Gene3D" id="3.90.220.20">
    <property type="entry name" value="DNA methylase specificity domains"/>
    <property type="match status" value="1"/>
</dbReference>